<dbReference type="Pfam" id="PF00593">
    <property type="entry name" value="TonB_dep_Rec_b-barrel"/>
    <property type="match status" value="1"/>
</dbReference>
<name>A2SJ20_METPP</name>
<organism evidence="15 16">
    <name type="scientific">Methylibium petroleiphilum (strain ATCC BAA-1232 / LMG 22953 / PM1)</name>
    <dbReference type="NCBI Taxonomy" id="420662"/>
    <lineage>
        <taxon>Bacteria</taxon>
        <taxon>Pseudomonadati</taxon>
        <taxon>Pseudomonadota</taxon>
        <taxon>Betaproteobacteria</taxon>
        <taxon>Burkholderiales</taxon>
        <taxon>Sphaerotilaceae</taxon>
        <taxon>Methylibium</taxon>
    </lineage>
</organism>
<dbReference type="InterPro" id="IPR039426">
    <property type="entry name" value="TonB-dep_rcpt-like"/>
</dbReference>
<keyword evidence="3 10" id="KW-0813">Transport</keyword>
<evidence type="ECO:0000259" key="13">
    <source>
        <dbReference type="Pfam" id="PF00593"/>
    </source>
</evidence>
<evidence type="ECO:0000256" key="10">
    <source>
        <dbReference type="PROSITE-ProRule" id="PRU01360"/>
    </source>
</evidence>
<dbReference type="GO" id="GO:0015344">
    <property type="term" value="F:siderophore uptake transmembrane transporter activity"/>
    <property type="evidence" value="ECO:0007669"/>
    <property type="project" value="TreeGrafter"/>
</dbReference>
<keyword evidence="7 10" id="KW-0472">Membrane</keyword>
<feature type="compositionally biased region" description="Low complexity" evidence="12">
    <location>
        <begin position="360"/>
        <end position="369"/>
    </location>
</feature>
<dbReference type="GO" id="GO:0009279">
    <property type="term" value="C:cell outer membrane"/>
    <property type="evidence" value="ECO:0007669"/>
    <property type="project" value="UniProtKB-SubCell"/>
</dbReference>
<keyword evidence="5 10" id="KW-0812">Transmembrane</keyword>
<dbReference type="InterPro" id="IPR000531">
    <property type="entry name" value="Beta-barrel_TonB"/>
</dbReference>
<dbReference type="AlphaFoldDB" id="A2SJ20"/>
<accession>A2SJ20</accession>
<evidence type="ECO:0000256" key="3">
    <source>
        <dbReference type="ARBA" id="ARBA00022448"/>
    </source>
</evidence>
<feature type="region of interest" description="Disordered" evidence="12">
    <location>
        <begin position="1"/>
        <end position="23"/>
    </location>
</feature>
<evidence type="ECO:0000256" key="9">
    <source>
        <dbReference type="ARBA" id="ARBA00023237"/>
    </source>
</evidence>
<evidence type="ECO:0000256" key="4">
    <source>
        <dbReference type="ARBA" id="ARBA00022452"/>
    </source>
</evidence>
<dbReference type="Proteomes" id="UP000000366">
    <property type="component" value="Chromosome"/>
</dbReference>
<dbReference type="GO" id="GO:0044718">
    <property type="term" value="P:siderophore transmembrane transport"/>
    <property type="evidence" value="ECO:0007669"/>
    <property type="project" value="TreeGrafter"/>
</dbReference>
<feature type="compositionally biased region" description="Acidic residues" evidence="12">
    <location>
        <begin position="349"/>
        <end position="359"/>
    </location>
</feature>
<evidence type="ECO:0000313" key="16">
    <source>
        <dbReference type="Proteomes" id="UP000000366"/>
    </source>
</evidence>
<sequence length="787" mass="85244">MTRPLETRPARPTRLARPARSTPSPITRALAALGWLGLPLIALPGTAAAQAAAAQLDRVEIIGVSPLPGQGIDRNILPYSTQVLKRDAIDGAQAVNQSDYLNRRVVGVQVNEIQGSPFQGDLTYRGFRASPLLGAGQGLSVYLDGVRINEPFGDVVNFDLIPEFAINTLSLVPGANPAFGLNSLGGALAYTTHDGRSAPGFRADLSAGSFGRKRADLSYGRSDDSGWHQYVAVTGFDEDGWRDHSDGKLGQFFGKLGHDDGTTSWSLGALYAQSNLVGNGLLPAYTIDDGALVKDLYFSRRESVYTFPDQTRNKLGQLSFNGQHAIDANSSLAALLYVRKSSRSTINGDEAEEEPDDPGDPNAAFNNTATTQTGYGAALSYTRVSGAHQWQVGASVDRSRVEYSQYEQEGFFTDRRGVIPAPGEDRELSANVEGRSTHYGVYATDTWQVAPRTHVTGTARYNHSTVSNQLTTRDDDTGIIEDKPNERFSYNSVNPALGIAHRLGDAATTPTLFANVARNTRVPTVIELGCADPDEPCRLPAGLQADPYLKQVKSTTVEAGLRWPLAPGMRFNLAAFRTDNKDDILFRSTSVTGQLGYFANFPKTRNQGVDTEFAVTHGAFDVGIGYSFLKATYEANGVLRQGERNVTITPGTRIAGLPRHTLKLAVDWRVGDGLTVGSDLQAVTSRGVSGNEDGLLEDPEVGEDPEYKRVRLPGYAIVNLRASWKPSAQWELYANVNNVFDRRHETFGALAETMFDASGNYTGEEADALFVAPGTPRAVFVGLRYRF</sequence>
<keyword evidence="8 15" id="KW-0675">Receptor</keyword>
<evidence type="ECO:0000256" key="5">
    <source>
        <dbReference type="ARBA" id="ARBA00022692"/>
    </source>
</evidence>
<dbReference type="RefSeq" id="WP_011830189.1">
    <property type="nucleotide sequence ID" value="NC_008825.1"/>
</dbReference>
<proteinExistence type="inferred from homology"/>
<feature type="compositionally biased region" description="Low complexity" evidence="12">
    <location>
        <begin position="10"/>
        <end position="23"/>
    </location>
</feature>
<evidence type="ECO:0000256" key="1">
    <source>
        <dbReference type="ARBA" id="ARBA00004571"/>
    </source>
</evidence>
<dbReference type="PROSITE" id="PS52016">
    <property type="entry name" value="TONB_DEPENDENT_REC_3"/>
    <property type="match status" value="1"/>
</dbReference>
<comment type="similarity">
    <text evidence="2 10 11">Belongs to the TonB-dependent receptor family.</text>
</comment>
<dbReference type="PANTHER" id="PTHR30069">
    <property type="entry name" value="TONB-DEPENDENT OUTER MEMBRANE RECEPTOR"/>
    <property type="match status" value="1"/>
</dbReference>
<evidence type="ECO:0000256" key="11">
    <source>
        <dbReference type="RuleBase" id="RU003357"/>
    </source>
</evidence>
<keyword evidence="4 10" id="KW-1134">Transmembrane beta strand</keyword>
<dbReference type="HOGENOM" id="CLU_008654_0_0_4"/>
<dbReference type="STRING" id="420662.Mpe_A2605"/>
<keyword evidence="9 10" id="KW-0998">Cell outer membrane</keyword>
<feature type="region of interest" description="Disordered" evidence="12">
    <location>
        <begin position="345"/>
        <end position="369"/>
    </location>
</feature>
<feature type="domain" description="TonB-dependent receptor plug" evidence="14">
    <location>
        <begin position="77"/>
        <end position="187"/>
    </location>
</feature>
<keyword evidence="6 11" id="KW-0798">TonB box</keyword>
<dbReference type="EMBL" id="CP000555">
    <property type="protein sequence ID" value="ABM95559.1"/>
    <property type="molecule type" value="Genomic_DNA"/>
</dbReference>
<dbReference type="SUPFAM" id="SSF56935">
    <property type="entry name" value="Porins"/>
    <property type="match status" value="1"/>
</dbReference>
<keyword evidence="16" id="KW-1185">Reference proteome</keyword>
<dbReference type="eggNOG" id="COG4772">
    <property type="taxonomic scope" value="Bacteria"/>
</dbReference>
<feature type="domain" description="TonB-dependent receptor-like beta-barrel" evidence="13">
    <location>
        <begin position="259"/>
        <end position="739"/>
    </location>
</feature>
<dbReference type="PANTHER" id="PTHR30069:SF39">
    <property type="entry name" value="BLL6183 PROTEIN"/>
    <property type="match status" value="1"/>
</dbReference>
<dbReference type="InterPro" id="IPR036942">
    <property type="entry name" value="Beta-barrel_TonB_sf"/>
</dbReference>
<evidence type="ECO:0000313" key="15">
    <source>
        <dbReference type="EMBL" id="ABM95559.1"/>
    </source>
</evidence>
<gene>
    <name evidence="15" type="primary">fepA</name>
    <name evidence="15" type="ordered locus">Mpe_A2605</name>
</gene>
<evidence type="ECO:0000256" key="6">
    <source>
        <dbReference type="ARBA" id="ARBA00023077"/>
    </source>
</evidence>
<protein>
    <submittedName>
        <fullName evidence="15">OM receptor TonB</fullName>
    </submittedName>
</protein>
<comment type="subcellular location">
    <subcellularLocation>
        <location evidence="1 10">Cell outer membrane</location>
        <topology evidence="1 10">Multi-pass membrane protein</topology>
    </subcellularLocation>
</comment>
<evidence type="ECO:0000256" key="7">
    <source>
        <dbReference type="ARBA" id="ARBA00023136"/>
    </source>
</evidence>
<dbReference type="InterPro" id="IPR012910">
    <property type="entry name" value="Plug_dom"/>
</dbReference>
<evidence type="ECO:0000256" key="2">
    <source>
        <dbReference type="ARBA" id="ARBA00009810"/>
    </source>
</evidence>
<dbReference type="InterPro" id="IPR037066">
    <property type="entry name" value="Plug_dom_sf"/>
</dbReference>
<dbReference type="Gene3D" id="2.40.170.20">
    <property type="entry name" value="TonB-dependent receptor, beta-barrel domain"/>
    <property type="match status" value="1"/>
</dbReference>
<dbReference type="Gene3D" id="2.170.130.10">
    <property type="entry name" value="TonB-dependent receptor, plug domain"/>
    <property type="match status" value="1"/>
</dbReference>
<evidence type="ECO:0000256" key="8">
    <source>
        <dbReference type="ARBA" id="ARBA00023170"/>
    </source>
</evidence>
<dbReference type="Pfam" id="PF07715">
    <property type="entry name" value="Plug"/>
    <property type="match status" value="1"/>
</dbReference>
<evidence type="ECO:0000256" key="12">
    <source>
        <dbReference type="SAM" id="MobiDB-lite"/>
    </source>
</evidence>
<reference evidence="15 16" key="1">
    <citation type="journal article" date="2007" name="J. Bacteriol.">
        <title>Whole-genome analysis of the methyl tert-butyl ether-degrading beta-proteobacterium Methylibium petroleiphilum PM1.</title>
        <authorList>
            <person name="Kane S.R."/>
            <person name="Chakicherla A.Y."/>
            <person name="Chain P.S.G."/>
            <person name="Schmidt R."/>
            <person name="Shin M.W."/>
            <person name="Legler T.C."/>
            <person name="Scow K.M."/>
            <person name="Larimer F.W."/>
            <person name="Lucas S.M."/>
            <person name="Richardson P.M."/>
            <person name="Hristova K.R."/>
        </authorList>
    </citation>
    <scope>NUCLEOTIDE SEQUENCE [LARGE SCALE GENOMIC DNA]</scope>
    <source>
        <strain evidence="16">ATCC BAA-1232 / LMG 22953 / PM1</strain>
    </source>
</reference>
<evidence type="ECO:0000259" key="14">
    <source>
        <dbReference type="Pfam" id="PF07715"/>
    </source>
</evidence>
<dbReference type="KEGG" id="mpt:Mpe_A2605"/>